<comment type="caution">
    <text evidence="1">The sequence shown here is derived from an EMBL/GenBank/DDBJ whole genome shotgun (WGS) entry which is preliminary data.</text>
</comment>
<evidence type="ECO:0000313" key="1">
    <source>
        <dbReference type="EMBL" id="GAI83611.1"/>
    </source>
</evidence>
<dbReference type="EMBL" id="BARW01008360">
    <property type="protein sequence ID" value="GAI83611.1"/>
    <property type="molecule type" value="Genomic_DNA"/>
</dbReference>
<protein>
    <submittedName>
        <fullName evidence="1">Uncharacterized protein</fullName>
    </submittedName>
</protein>
<proteinExistence type="predicted"/>
<accession>X1SWU8</accession>
<sequence length="42" mass="4646">MVSELQDSALKNDAKWAFDIIAEVGYNYDSSIFPTARGHDGL</sequence>
<gene>
    <name evidence="1" type="ORF">S12H4_17164</name>
</gene>
<name>X1SWU8_9ZZZZ</name>
<dbReference type="AlphaFoldDB" id="X1SWU8"/>
<organism evidence="1">
    <name type="scientific">marine sediment metagenome</name>
    <dbReference type="NCBI Taxonomy" id="412755"/>
    <lineage>
        <taxon>unclassified sequences</taxon>
        <taxon>metagenomes</taxon>
        <taxon>ecological metagenomes</taxon>
    </lineage>
</organism>
<reference evidence="1" key="1">
    <citation type="journal article" date="2014" name="Front. Microbiol.">
        <title>High frequency of phylogenetically diverse reductive dehalogenase-homologous genes in deep subseafloor sedimentary metagenomes.</title>
        <authorList>
            <person name="Kawai M."/>
            <person name="Futagami T."/>
            <person name="Toyoda A."/>
            <person name="Takaki Y."/>
            <person name="Nishi S."/>
            <person name="Hori S."/>
            <person name="Arai W."/>
            <person name="Tsubouchi T."/>
            <person name="Morono Y."/>
            <person name="Uchiyama I."/>
            <person name="Ito T."/>
            <person name="Fujiyama A."/>
            <person name="Inagaki F."/>
            <person name="Takami H."/>
        </authorList>
    </citation>
    <scope>NUCLEOTIDE SEQUENCE</scope>
    <source>
        <strain evidence="1">Expedition CK06-06</strain>
    </source>
</reference>